<reference evidence="2" key="1">
    <citation type="submission" date="2025-08" db="UniProtKB">
        <authorList>
            <consortium name="Ensembl"/>
        </authorList>
    </citation>
    <scope>IDENTIFICATION</scope>
</reference>
<protein>
    <recommendedName>
        <fullName evidence="1">Reverse transcriptase domain-containing protein</fullName>
    </recommendedName>
</protein>
<name>A0A8C1ZQ33_CYPCA</name>
<organism evidence="2 3">
    <name type="scientific">Cyprinus carpio</name>
    <name type="common">Common carp</name>
    <dbReference type="NCBI Taxonomy" id="7962"/>
    <lineage>
        <taxon>Eukaryota</taxon>
        <taxon>Metazoa</taxon>
        <taxon>Chordata</taxon>
        <taxon>Craniata</taxon>
        <taxon>Vertebrata</taxon>
        <taxon>Euteleostomi</taxon>
        <taxon>Actinopterygii</taxon>
        <taxon>Neopterygii</taxon>
        <taxon>Teleostei</taxon>
        <taxon>Ostariophysi</taxon>
        <taxon>Cypriniformes</taxon>
        <taxon>Cyprinidae</taxon>
        <taxon>Cyprininae</taxon>
        <taxon>Cyprinus</taxon>
    </lineage>
</organism>
<sequence>MFDDVEVLWLQVQLPHLKPIILGCCYRPPSARIEYVNGLCNMLDKVTEENRELYWLGDLNIDWLSDICPLKNKLKTMTDTCGLSQLMDQPTRISSNNTRSLTSKCIDHIYTNNPDMCSTPVSVTVGFSDHNCIAVSRRTKLPKACPKIIMKRSYRAFNEESFLNELDNIKWNLISDIDDVDASLNLFMDCFMRVVNNHAPLKKFTVKAKSAPWVDTELRSLMAQREEAKKVAVLSDSFEDRKIYCILRNQVTKVNRLKKKKYFQKRIDDSGTDCKRMWNVLNEIMGKKSTCTSFVELNGVYLTKPIQIANYFNDYFVNKVSNFRETMKYTVDSNSNELIERCIMKDKLCSFEFHQVNVVQVEMLLRSLTVGGSVGTDNLDSRLLKLSAGHISKPICHIFNRCLIDGECPKLWKEGKIIPLPKDTKSTFCGPNSRPISILPILSKLLEKIVFKQVQDYFSNNDLTTMFQHAYRYGHSTCTAMTQMSDSWLTSIDNSMLVGTLLLDFSAAFDVIDHEILISKLISYGFTSSAIKWFKSYLSERSQRVYFNGALSCSKSLDCGVPQGSCLGPLLFSIFTNDMPYILSKATLTMFADDTTLYYAAPTCSELNQVLSCEISKLYNWIKTNKLVLNISKTMSIIFGSKYRLSDNPKINIQVNGQNIQQVKKVKLLGLWLDSTLSWSDHINTVVAKMGRAVAVVRKCAQFLNSQLFSRVVCTLVLCHLDYCSVVWSAASSSHLKKLQVAQNKAARLVLGCSSRTSVAEMHERLAWLMVKHRLSVNMLVYLHRIINIRTPKFFYDNIIYYSDMHLHYTRGANSRQISLPLPKSDSMKRTVFYRSIVFWNNLPVGVREIKGKTGFKKRLRLYLLSTS</sequence>
<dbReference type="InterPro" id="IPR043502">
    <property type="entry name" value="DNA/RNA_pol_sf"/>
</dbReference>
<dbReference type="Ensembl" id="ENSCCRT00015096711.1">
    <property type="protein sequence ID" value="ENSCCRP00015093693.1"/>
    <property type="gene ID" value="ENSCCRG00015037749.1"/>
</dbReference>
<dbReference type="Proteomes" id="UP000694700">
    <property type="component" value="Unplaced"/>
</dbReference>
<dbReference type="PROSITE" id="PS50878">
    <property type="entry name" value="RT_POL"/>
    <property type="match status" value="1"/>
</dbReference>
<dbReference type="Pfam" id="PF00078">
    <property type="entry name" value="RVT_1"/>
    <property type="match status" value="1"/>
</dbReference>
<dbReference type="SUPFAM" id="SSF56219">
    <property type="entry name" value="DNase I-like"/>
    <property type="match status" value="1"/>
</dbReference>
<dbReference type="InterPro" id="IPR000477">
    <property type="entry name" value="RT_dom"/>
</dbReference>
<feature type="domain" description="Reverse transcriptase" evidence="1">
    <location>
        <begin position="401"/>
        <end position="677"/>
    </location>
</feature>
<evidence type="ECO:0000259" key="1">
    <source>
        <dbReference type="PROSITE" id="PS50878"/>
    </source>
</evidence>
<dbReference type="AlphaFoldDB" id="A0A8C1ZQ33"/>
<accession>A0A8C1ZQ33</accession>
<dbReference type="InterPro" id="IPR036691">
    <property type="entry name" value="Endo/exonu/phosph_ase_sf"/>
</dbReference>
<dbReference type="PANTHER" id="PTHR33332">
    <property type="entry name" value="REVERSE TRANSCRIPTASE DOMAIN-CONTAINING PROTEIN"/>
    <property type="match status" value="1"/>
</dbReference>
<proteinExistence type="predicted"/>
<dbReference type="SUPFAM" id="SSF56672">
    <property type="entry name" value="DNA/RNA polymerases"/>
    <property type="match status" value="1"/>
</dbReference>
<evidence type="ECO:0000313" key="2">
    <source>
        <dbReference type="Ensembl" id="ENSCCRP00015093693.1"/>
    </source>
</evidence>
<dbReference type="CDD" id="cd01650">
    <property type="entry name" value="RT_nLTR_like"/>
    <property type="match status" value="1"/>
</dbReference>
<evidence type="ECO:0000313" key="3">
    <source>
        <dbReference type="Proteomes" id="UP000694700"/>
    </source>
</evidence>
<dbReference type="Gene3D" id="3.60.10.10">
    <property type="entry name" value="Endonuclease/exonuclease/phosphatase"/>
    <property type="match status" value="1"/>
</dbReference>